<gene>
    <name evidence="1" type="ORF">Fot_21149</name>
</gene>
<dbReference type="Proteomes" id="UP001604277">
    <property type="component" value="Unassembled WGS sequence"/>
</dbReference>
<name>A0ABD1UV63_9LAMI</name>
<evidence type="ECO:0000313" key="1">
    <source>
        <dbReference type="EMBL" id="KAL2528548.1"/>
    </source>
</evidence>
<protein>
    <submittedName>
        <fullName evidence="1">Uncharacterized protein</fullName>
    </submittedName>
</protein>
<comment type="caution">
    <text evidence="1">The sequence shown here is derived from an EMBL/GenBank/DDBJ whole genome shotgun (WGS) entry which is preliminary data.</text>
</comment>
<accession>A0ABD1UV63</accession>
<evidence type="ECO:0000313" key="2">
    <source>
        <dbReference type="Proteomes" id="UP001604277"/>
    </source>
</evidence>
<reference evidence="2" key="1">
    <citation type="submission" date="2024-07" db="EMBL/GenBank/DDBJ databases">
        <title>Two chromosome-level genome assemblies of Korean endemic species Abeliophyllum distichum and Forsythia ovata (Oleaceae).</title>
        <authorList>
            <person name="Jang H."/>
        </authorList>
    </citation>
    <scope>NUCLEOTIDE SEQUENCE [LARGE SCALE GENOMIC DNA]</scope>
</reference>
<sequence>MGLWPVFFDDLNGSTLWALGVWHRSLPGFCFANIASILLGSAHAREPPHACFGITSCLIRNTLSMASAWTLLHQLSLLVKWQISTTKSHKACPFTDVLGLKLILIRN</sequence>
<keyword evidence="2" id="KW-1185">Reference proteome</keyword>
<dbReference type="AlphaFoldDB" id="A0ABD1UV63"/>
<organism evidence="1 2">
    <name type="scientific">Forsythia ovata</name>
    <dbReference type="NCBI Taxonomy" id="205694"/>
    <lineage>
        <taxon>Eukaryota</taxon>
        <taxon>Viridiplantae</taxon>
        <taxon>Streptophyta</taxon>
        <taxon>Embryophyta</taxon>
        <taxon>Tracheophyta</taxon>
        <taxon>Spermatophyta</taxon>
        <taxon>Magnoliopsida</taxon>
        <taxon>eudicotyledons</taxon>
        <taxon>Gunneridae</taxon>
        <taxon>Pentapetalae</taxon>
        <taxon>asterids</taxon>
        <taxon>lamiids</taxon>
        <taxon>Lamiales</taxon>
        <taxon>Oleaceae</taxon>
        <taxon>Forsythieae</taxon>
        <taxon>Forsythia</taxon>
    </lineage>
</organism>
<proteinExistence type="predicted"/>
<dbReference type="EMBL" id="JBFOLJ010000006">
    <property type="protein sequence ID" value="KAL2528548.1"/>
    <property type="molecule type" value="Genomic_DNA"/>
</dbReference>